<dbReference type="SMART" id="SM00347">
    <property type="entry name" value="HTH_MARR"/>
    <property type="match status" value="1"/>
</dbReference>
<dbReference type="RefSeq" id="WP_208047073.1">
    <property type="nucleotide sequence ID" value="NZ_JAGDYL010000047.1"/>
</dbReference>
<dbReference type="InterPro" id="IPR055166">
    <property type="entry name" value="Transc_reg_Sar_Rot_HTH"/>
</dbReference>
<evidence type="ECO:0000256" key="4">
    <source>
        <dbReference type="ARBA" id="ARBA00023125"/>
    </source>
</evidence>
<organism evidence="7 8">
    <name type="scientific">Leucobacter ruminantium</name>
    <dbReference type="NCBI Taxonomy" id="1289170"/>
    <lineage>
        <taxon>Bacteria</taxon>
        <taxon>Bacillati</taxon>
        <taxon>Actinomycetota</taxon>
        <taxon>Actinomycetes</taxon>
        <taxon>Micrococcales</taxon>
        <taxon>Microbacteriaceae</taxon>
        <taxon>Leucobacter</taxon>
    </lineage>
</organism>
<evidence type="ECO:0000256" key="1">
    <source>
        <dbReference type="ARBA" id="ARBA00004496"/>
    </source>
</evidence>
<evidence type="ECO:0000313" key="7">
    <source>
        <dbReference type="EMBL" id="MBO1806623.1"/>
    </source>
</evidence>
<dbReference type="Gene3D" id="1.10.10.10">
    <property type="entry name" value="Winged helix-like DNA-binding domain superfamily/Winged helix DNA-binding domain"/>
    <property type="match status" value="1"/>
</dbReference>
<evidence type="ECO:0000256" key="3">
    <source>
        <dbReference type="ARBA" id="ARBA00023015"/>
    </source>
</evidence>
<dbReference type="InterPro" id="IPR000835">
    <property type="entry name" value="HTH_MarR-typ"/>
</dbReference>
<name>A0A939M120_9MICO</name>
<keyword evidence="2" id="KW-0963">Cytoplasm</keyword>
<comment type="subcellular location">
    <subcellularLocation>
        <location evidence="1">Cytoplasm</location>
    </subcellularLocation>
</comment>
<dbReference type="PANTHER" id="PTHR33164">
    <property type="entry name" value="TRANSCRIPTIONAL REGULATOR, MARR FAMILY"/>
    <property type="match status" value="1"/>
</dbReference>
<keyword evidence="3" id="KW-0805">Transcription regulation</keyword>
<dbReference type="PROSITE" id="PS50995">
    <property type="entry name" value="HTH_MARR_2"/>
    <property type="match status" value="1"/>
</dbReference>
<dbReference type="PANTHER" id="PTHR33164:SF5">
    <property type="entry name" value="ORGANIC HYDROPEROXIDE RESISTANCE TRANSCRIPTIONAL REGULATOR"/>
    <property type="match status" value="1"/>
</dbReference>
<dbReference type="InterPro" id="IPR036388">
    <property type="entry name" value="WH-like_DNA-bd_sf"/>
</dbReference>
<keyword evidence="8" id="KW-1185">Reference proteome</keyword>
<keyword evidence="4" id="KW-0238">DNA-binding</keyword>
<comment type="caution">
    <text evidence="7">The sequence shown here is derived from an EMBL/GenBank/DDBJ whole genome shotgun (WGS) entry which is preliminary data.</text>
</comment>
<dbReference type="GO" id="GO:0003677">
    <property type="term" value="F:DNA binding"/>
    <property type="evidence" value="ECO:0007669"/>
    <property type="project" value="UniProtKB-KW"/>
</dbReference>
<dbReference type="GO" id="GO:0003700">
    <property type="term" value="F:DNA-binding transcription factor activity"/>
    <property type="evidence" value="ECO:0007669"/>
    <property type="project" value="InterPro"/>
</dbReference>
<keyword evidence="5" id="KW-0804">Transcription</keyword>
<protein>
    <submittedName>
        <fullName evidence="7">MarR family transcriptional regulator</fullName>
    </submittedName>
</protein>
<proteinExistence type="predicted"/>
<feature type="domain" description="HTH marR-type" evidence="6">
    <location>
        <begin position="13"/>
        <end position="143"/>
    </location>
</feature>
<sequence>MSEVGVDEALKLDNQVCFAVSVANRAIISLYRPLLEPLGLTHPQYLVMLALWEDSPRSVNDLCEVLLQDAPTISPLLKRLELAGLLTRQRSSRDERRLEVELTEEGRQLKRLAPQVPAAVVKHLDMKLEELADLRAKLWEVIEATKRIP</sequence>
<dbReference type="GO" id="GO:0005737">
    <property type="term" value="C:cytoplasm"/>
    <property type="evidence" value="ECO:0007669"/>
    <property type="project" value="UniProtKB-SubCell"/>
</dbReference>
<dbReference type="SUPFAM" id="SSF46785">
    <property type="entry name" value="Winged helix' DNA-binding domain"/>
    <property type="match status" value="1"/>
</dbReference>
<dbReference type="InterPro" id="IPR036390">
    <property type="entry name" value="WH_DNA-bd_sf"/>
</dbReference>
<dbReference type="AlphaFoldDB" id="A0A939M120"/>
<evidence type="ECO:0000313" key="8">
    <source>
        <dbReference type="Proteomes" id="UP000664398"/>
    </source>
</evidence>
<evidence type="ECO:0000256" key="5">
    <source>
        <dbReference type="ARBA" id="ARBA00023163"/>
    </source>
</evidence>
<evidence type="ECO:0000259" key="6">
    <source>
        <dbReference type="PROSITE" id="PS50995"/>
    </source>
</evidence>
<dbReference type="Proteomes" id="UP000664398">
    <property type="component" value="Unassembled WGS sequence"/>
</dbReference>
<dbReference type="InterPro" id="IPR039422">
    <property type="entry name" value="MarR/SlyA-like"/>
</dbReference>
<gene>
    <name evidence="7" type="ORF">J4H91_15085</name>
</gene>
<reference evidence="7" key="1">
    <citation type="submission" date="2021-03" db="EMBL/GenBank/DDBJ databases">
        <title>Leucobacter chromiisoli sp. nov., isolated from chromium-containing soil of chemical plant.</title>
        <authorList>
            <person name="Xu Z."/>
        </authorList>
    </citation>
    <scope>NUCLEOTIDE SEQUENCE</scope>
    <source>
        <strain evidence="7">A2</strain>
    </source>
</reference>
<dbReference type="Pfam" id="PF22381">
    <property type="entry name" value="Staph_reg_Sar_Rot"/>
    <property type="match status" value="1"/>
</dbReference>
<dbReference type="GO" id="GO:0006950">
    <property type="term" value="P:response to stress"/>
    <property type="evidence" value="ECO:0007669"/>
    <property type="project" value="TreeGrafter"/>
</dbReference>
<evidence type="ECO:0000256" key="2">
    <source>
        <dbReference type="ARBA" id="ARBA00022490"/>
    </source>
</evidence>
<accession>A0A939M120</accession>
<dbReference type="EMBL" id="JAGDYL010000047">
    <property type="protein sequence ID" value="MBO1806623.1"/>
    <property type="molecule type" value="Genomic_DNA"/>
</dbReference>